<dbReference type="InterPro" id="IPR035914">
    <property type="entry name" value="Sperma_CUB_dom_sf"/>
</dbReference>
<dbReference type="Gene3D" id="2.60.120.290">
    <property type="entry name" value="Spermadhesin, CUB domain"/>
    <property type="match status" value="1"/>
</dbReference>
<keyword evidence="2" id="KW-1015">Disulfide bond</keyword>
<protein>
    <recommendedName>
        <fullName evidence="4">CUB domain-containing protein</fullName>
    </recommendedName>
</protein>
<dbReference type="PANTHER" id="PTHR24251">
    <property type="entry name" value="OVOCHYMASE-RELATED"/>
    <property type="match status" value="1"/>
</dbReference>
<reference evidence="5" key="1">
    <citation type="submission" date="2019-07" db="EMBL/GenBank/DDBJ databases">
        <title>Annotation for the trematode Paragonimus miyazaki's.</title>
        <authorList>
            <person name="Choi Y.-J."/>
        </authorList>
    </citation>
    <scope>NUCLEOTIDE SEQUENCE</scope>
    <source>
        <strain evidence="5">Japan</strain>
    </source>
</reference>
<name>A0A8S9Z390_9TREM</name>
<feature type="domain" description="CUB" evidence="4">
    <location>
        <begin position="73"/>
        <end position="185"/>
    </location>
</feature>
<organism evidence="5 6">
    <name type="scientific">Paragonimus skrjabini miyazakii</name>
    <dbReference type="NCBI Taxonomy" id="59628"/>
    <lineage>
        <taxon>Eukaryota</taxon>
        <taxon>Metazoa</taxon>
        <taxon>Spiralia</taxon>
        <taxon>Lophotrochozoa</taxon>
        <taxon>Platyhelminthes</taxon>
        <taxon>Trematoda</taxon>
        <taxon>Digenea</taxon>
        <taxon>Plagiorchiida</taxon>
        <taxon>Troglotremata</taxon>
        <taxon>Troglotrematidae</taxon>
        <taxon>Paragonimus</taxon>
    </lineage>
</organism>
<dbReference type="CDD" id="cd00041">
    <property type="entry name" value="CUB"/>
    <property type="match status" value="1"/>
</dbReference>
<keyword evidence="1" id="KW-0677">Repeat</keyword>
<evidence type="ECO:0000256" key="3">
    <source>
        <dbReference type="PROSITE-ProRule" id="PRU00059"/>
    </source>
</evidence>
<dbReference type="PROSITE" id="PS01180">
    <property type="entry name" value="CUB"/>
    <property type="match status" value="1"/>
</dbReference>
<dbReference type="SUPFAM" id="SSF49854">
    <property type="entry name" value="Spermadhesin, CUB domain"/>
    <property type="match status" value="1"/>
</dbReference>
<evidence type="ECO:0000256" key="2">
    <source>
        <dbReference type="ARBA" id="ARBA00023157"/>
    </source>
</evidence>
<evidence type="ECO:0000259" key="4">
    <source>
        <dbReference type="PROSITE" id="PS01180"/>
    </source>
</evidence>
<dbReference type="SMART" id="SM00042">
    <property type="entry name" value="CUB"/>
    <property type="match status" value="1"/>
</dbReference>
<dbReference type="Proteomes" id="UP000822476">
    <property type="component" value="Unassembled WGS sequence"/>
</dbReference>
<dbReference type="OrthoDB" id="6345439at2759"/>
<evidence type="ECO:0000256" key="1">
    <source>
        <dbReference type="ARBA" id="ARBA00022737"/>
    </source>
</evidence>
<dbReference type="EMBL" id="JTDE01000227">
    <property type="protein sequence ID" value="KAF7261905.1"/>
    <property type="molecule type" value="Genomic_DNA"/>
</dbReference>
<evidence type="ECO:0000313" key="6">
    <source>
        <dbReference type="Proteomes" id="UP000822476"/>
    </source>
</evidence>
<proteinExistence type="predicted"/>
<comment type="caution">
    <text evidence="5">The sequence shown here is derived from an EMBL/GenBank/DDBJ whole genome shotgun (WGS) entry which is preliminary data.</text>
</comment>
<accession>A0A8S9Z390</accession>
<keyword evidence="6" id="KW-1185">Reference proteome</keyword>
<dbReference type="AlphaFoldDB" id="A0A8S9Z390"/>
<dbReference type="Pfam" id="PF00431">
    <property type="entry name" value="CUB"/>
    <property type="match status" value="1"/>
</dbReference>
<gene>
    <name evidence="5" type="ORF">EG68_00913</name>
</gene>
<evidence type="ECO:0000313" key="5">
    <source>
        <dbReference type="EMBL" id="KAF7261905.1"/>
    </source>
</evidence>
<sequence>MLKKERLDESLDCAGSYMLFQSGKLESGGMLRNACGNNLKEPVLSPKKSMTVRLHLSPTRSIANFEGFVYKGCGGELKAEKGKIQSSNYPENYDNNVYCIWYITVAPDNMVNIQFKDLDIETSEGCNGDKLQIYDGPNKSSSYGYQFCGRNTTKYFLSSRNQATVVFQTDSSGTAKGMWLYYSSKPVK</sequence>
<comment type="caution">
    <text evidence="3">Lacks conserved residue(s) required for the propagation of feature annotation.</text>
</comment>
<dbReference type="InterPro" id="IPR000859">
    <property type="entry name" value="CUB_dom"/>
</dbReference>
<dbReference type="FunFam" id="2.60.120.290:FF:000013">
    <property type="entry name" value="Membrane frizzled-related protein"/>
    <property type="match status" value="1"/>
</dbReference>